<dbReference type="EMBL" id="SJSN01000010">
    <property type="protein sequence ID" value="TCD07677.1"/>
    <property type="molecule type" value="Genomic_DNA"/>
</dbReference>
<dbReference type="Gene3D" id="2.60.120.10">
    <property type="entry name" value="Jelly Rolls"/>
    <property type="match status" value="1"/>
</dbReference>
<sequence>METENYIDHLERYAPISQGIRAYLRIIVKISHYHKHQRIDIGQITHGCYPLILRGAIRLYASGAENLSEHTLAFWFEQDFIPCFAHQQTPFAGNLQIDFLEETQVLSIPEKHSLSILKLFRESGQMVHAYQWEQQARLIDQLLIRNVLNAAEGYRTILSLQPEIAKKATVRDIASYLGVDERTLSRIRAVK</sequence>
<organism evidence="1 2">
    <name type="scientific">Pedobacter frigidisoli</name>
    <dbReference type="NCBI Taxonomy" id="2530455"/>
    <lineage>
        <taxon>Bacteria</taxon>
        <taxon>Pseudomonadati</taxon>
        <taxon>Bacteroidota</taxon>
        <taxon>Sphingobacteriia</taxon>
        <taxon>Sphingobacteriales</taxon>
        <taxon>Sphingobacteriaceae</taxon>
        <taxon>Pedobacter</taxon>
    </lineage>
</organism>
<accession>A0A4R0P231</accession>
<dbReference type="InterPro" id="IPR014710">
    <property type="entry name" value="RmlC-like_jellyroll"/>
</dbReference>
<evidence type="ECO:0000313" key="2">
    <source>
        <dbReference type="Proteomes" id="UP000291485"/>
    </source>
</evidence>
<keyword evidence="2" id="KW-1185">Reference proteome</keyword>
<evidence type="ECO:0000313" key="1">
    <source>
        <dbReference type="EMBL" id="TCD07677.1"/>
    </source>
</evidence>
<reference evidence="1 2" key="1">
    <citation type="submission" date="2019-02" db="EMBL/GenBank/DDBJ databases">
        <title>Pedobacter sp. RP-3-11 sp. nov., isolated from Arctic soil.</title>
        <authorList>
            <person name="Dahal R.H."/>
        </authorList>
    </citation>
    <scope>NUCLEOTIDE SEQUENCE [LARGE SCALE GENOMIC DNA]</scope>
    <source>
        <strain evidence="1 2">RP-3-11</strain>
    </source>
</reference>
<proteinExistence type="predicted"/>
<dbReference type="RefSeq" id="WP_131559902.1">
    <property type="nucleotide sequence ID" value="NZ_SJSN01000010.1"/>
</dbReference>
<name>A0A4R0P231_9SPHI</name>
<dbReference type="OrthoDB" id="770522at2"/>
<protein>
    <submittedName>
        <fullName evidence="1">Crp/Fnr family transcriptional regulator</fullName>
    </submittedName>
</protein>
<dbReference type="AlphaFoldDB" id="A0A4R0P231"/>
<gene>
    <name evidence="1" type="ORF">EZ449_14170</name>
</gene>
<dbReference type="Proteomes" id="UP000291485">
    <property type="component" value="Unassembled WGS sequence"/>
</dbReference>
<comment type="caution">
    <text evidence="1">The sequence shown here is derived from an EMBL/GenBank/DDBJ whole genome shotgun (WGS) entry which is preliminary data.</text>
</comment>